<protein>
    <submittedName>
        <fullName evidence="2">Uncharacterized protein</fullName>
    </submittedName>
</protein>
<reference evidence="2" key="1">
    <citation type="submission" date="2014-11" db="EMBL/GenBank/DDBJ databases">
        <authorList>
            <person name="Amaro Gonzalez C."/>
        </authorList>
    </citation>
    <scope>NUCLEOTIDE SEQUENCE</scope>
</reference>
<accession>A0A0E9S502</accession>
<organism evidence="2">
    <name type="scientific">Anguilla anguilla</name>
    <name type="common">European freshwater eel</name>
    <name type="synonym">Muraena anguilla</name>
    <dbReference type="NCBI Taxonomy" id="7936"/>
    <lineage>
        <taxon>Eukaryota</taxon>
        <taxon>Metazoa</taxon>
        <taxon>Chordata</taxon>
        <taxon>Craniata</taxon>
        <taxon>Vertebrata</taxon>
        <taxon>Euteleostomi</taxon>
        <taxon>Actinopterygii</taxon>
        <taxon>Neopterygii</taxon>
        <taxon>Teleostei</taxon>
        <taxon>Anguilliformes</taxon>
        <taxon>Anguillidae</taxon>
        <taxon>Anguilla</taxon>
    </lineage>
</organism>
<feature type="transmembrane region" description="Helical" evidence="1">
    <location>
        <begin position="20"/>
        <end position="50"/>
    </location>
</feature>
<evidence type="ECO:0000313" key="2">
    <source>
        <dbReference type="EMBL" id="JAH36351.1"/>
    </source>
</evidence>
<proteinExistence type="predicted"/>
<sequence>MHSEVTPLFSDCSANPSLKVSILSVIPFSVIHSYIEGVCVCMCVYVCMCVSVSDKVGKRECVFLCVCV</sequence>
<keyword evidence="1" id="KW-1133">Transmembrane helix</keyword>
<name>A0A0E9S502_ANGAN</name>
<keyword evidence="1" id="KW-0812">Transmembrane</keyword>
<dbReference type="AlphaFoldDB" id="A0A0E9S502"/>
<dbReference type="EMBL" id="GBXM01072226">
    <property type="protein sequence ID" value="JAH36351.1"/>
    <property type="molecule type" value="Transcribed_RNA"/>
</dbReference>
<keyword evidence="1" id="KW-0472">Membrane</keyword>
<evidence type="ECO:0000256" key="1">
    <source>
        <dbReference type="SAM" id="Phobius"/>
    </source>
</evidence>
<reference evidence="2" key="2">
    <citation type="journal article" date="2015" name="Fish Shellfish Immunol.">
        <title>Early steps in the European eel (Anguilla anguilla)-Vibrio vulnificus interaction in the gills: Role of the RtxA13 toxin.</title>
        <authorList>
            <person name="Callol A."/>
            <person name="Pajuelo D."/>
            <person name="Ebbesson L."/>
            <person name="Teles M."/>
            <person name="MacKenzie S."/>
            <person name="Amaro C."/>
        </authorList>
    </citation>
    <scope>NUCLEOTIDE SEQUENCE</scope>
</reference>